<organism evidence="1">
    <name type="scientific">marine sediment metagenome</name>
    <dbReference type="NCBI Taxonomy" id="412755"/>
    <lineage>
        <taxon>unclassified sequences</taxon>
        <taxon>metagenomes</taxon>
        <taxon>ecological metagenomes</taxon>
    </lineage>
</organism>
<reference evidence="1" key="1">
    <citation type="journal article" date="2015" name="Nature">
        <title>Complex archaea that bridge the gap between prokaryotes and eukaryotes.</title>
        <authorList>
            <person name="Spang A."/>
            <person name="Saw J.H."/>
            <person name="Jorgensen S.L."/>
            <person name="Zaremba-Niedzwiedzka K."/>
            <person name="Martijn J."/>
            <person name="Lind A.E."/>
            <person name="van Eijk R."/>
            <person name="Schleper C."/>
            <person name="Guy L."/>
            <person name="Ettema T.J."/>
        </authorList>
    </citation>
    <scope>NUCLEOTIDE SEQUENCE</scope>
</reference>
<accession>A0A0F9LLK3</accession>
<protein>
    <submittedName>
        <fullName evidence="1">Uncharacterized protein</fullName>
    </submittedName>
</protein>
<sequence>MILVATLYVKGDEKAYSLQECHEQSPGSRGFHRYRVIKVERDGNLAEYREDMGLAKNFKGVRQFNVPALFEHTVDELLEIADVLRTETFIDVKDWLELESFTPA</sequence>
<evidence type="ECO:0000313" key="1">
    <source>
        <dbReference type="EMBL" id="KKM30273.1"/>
    </source>
</evidence>
<proteinExistence type="predicted"/>
<name>A0A0F9LLK3_9ZZZZ</name>
<dbReference type="EMBL" id="LAZR01012155">
    <property type="protein sequence ID" value="KKM30273.1"/>
    <property type="molecule type" value="Genomic_DNA"/>
</dbReference>
<dbReference type="AlphaFoldDB" id="A0A0F9LLK3"/>
<gene>
    <name evidence="1" type="ORF">LCGC14_1566160</name>
</gene>
<comment type="caution">
    <text evidence="1">The sequence shown here is derived from an EMBL/GenBank/DDBJ whole genome shotgun (WGS) entry which is preliminary data.</text>
</comment>